<dbReference type="AlphaFoldDB" id="A0A1F4W3G9"/>
<dbReference type="Proteomes" id="UP000176614">
    <property type="component" value="Unassembled WGS sequence"/>
</dbReference>
<sequence>MKSEYSEILVNFKTTSRLWEHIKMLEAHYTGTSLQHKPDAKFIDGLRQYMSRVPVIHFACSFEVSERFINRLYDLITGRLASDLVIDVQPLLCKGLKFGLVYDGKIVEGSFGDILADKLELSIGGIGE</sequence>
<gene>
    <name evidence="1" type="ORF">A2264_02395</name>
</gene>
<organism evidence="1 2">
    <name type="scientific">candidate division WWE3 bacterium RIFOXYA2_FULL_46_9</name>
    <dbReference type="NCBI Taxonomy" id="1802636"/>
    <lineage>
        <taxon>Bacteria</taxon>
        <taxon>Katanobacteria</taxon>
    </lineage>
</organism>
<protein>
    <submittedName>
        <fullName evidence="1">Uncharacterized protein</fullName>
    </submittedName>
</protein>
<accession>A0A1F4W3G9</accession>
<reference evidence="1 2" key="1">
    <citation type="journal article" date="2016" name="Nat. Commun.">
        <title>Thousands of microbial genomes shed light on interconnected biogeochemical processes in an aquifer system.</title>
        <authorList>
            <person name="Anantharaman K."/>
            <person name="Brown C.T."/>
            <person name="Hug L.A."/>
            <person name="Sharon I."/>
            <person name="Castelle C.J."/>
            <person name="Probst A.J."/>
            <person name="Thomas B.C."/>
            <person name="Singh A."/>
            <person name="Wilkins M.J."/>
            <person name="Karaoz U."/>
            <person name="Brodie E.L."/>
            <person name="Williams K.H."/>
            <person name="Hubbard S.S."/>
            <person name="Banfield J.F."/>
        </authorList>
    </citation>
    <scope>NUCLEOTIDE SEQUENCE [LARGE SCALE GENOMIC DNA]</scope>
</reference>
<evidence type="ECO:0000313" key="1">
    <source>
        <dbReference type="EMBL" id="OGC63915.1"/>
    </source>
</evidence>
<evidence type="ECO:0000313" key="2">
    <source>
        <dbReference type="Proteomes" id="UP000176614"/>
    </source>
</evidence>
<comment type="caution">
    <text evidence="1">The sequence shown here is derived from an EMBL/GenBank/DDBJ whole genome shotgun (WGS) entry which is preliminary data.</text>
</comment>
<dbReference type="EMBL" id="MEVT01000001">
    <property type="protein sequence ID" value="OGC63915.1"/>
    <property type="molecule type" value="Genomic_DNA"/>
</dbReference>
<name>A0A1F4W3G9_UNCKA</name>
<proteinExistence type="predicted"/>